<dbReference type="PANTHER" id="PTHR30294:SF45">
    <property type="entry name" value="LINEARMYCIN RESISTANCE PERMEASE PROTEIN LNRN"/>
    <property type="match status" value="1"/>
</dbReference>
<evidence type="ECO:0000256" key="2">
    <source>
        <dbReference type="ARBA" id="ARBA00007783"/>
    </source>
</evidence>
<sequence length="367" mass="40882">MVIFQNNIKRFLMHKLNFVLLMVIPLIFIVLSFSGSWAQKAKVGIIDHDHTLLSQKLEQSIKTQADVVTVTDRNKQDQLINSKVDSVIVIPQKFTQFMLEGRPIKLQSYHVQASNVSSGIQTFVSGYLQDMKIMAVSTHGDKNMFYKALDHYQANHFTLHVTSTDTSGAQKEKTMNALGFVIFGLFMIVSVSSRFIMEDIKLKLYNRFFTTPLSIGSYNVQNILSYLTLATVTILTLMAILVLGFHAALGPSPISVFLVLFTFSIVSVSIGILISSLVKSTGQATALSQLIITPFAMLGGCFWPISITPVFMQKISDFVPTTWGMRALTKLVYGNTLNDVIIDLLILIAFAAVFFLLASWRRSEIAS</sequence>
<accession>A0A4Z0GT23</accession>
<dbReference type="AlphaFoldDB" id="A0A4Z0GT23"/>
<keyword evidence="3" id="KW-0813">Transport</keyword>
<dbReference type="GO" id="GO:0140359">
    <property type="term" value="F:ABC-type transporter activity"/>
    <property type="evidence" value="ECO:0007669"/>
    <property type="project" value="InterPro"/>
</dbReference>
<dbReference type="PANTHER" id="PTHR30294">
    <property type="entry name" value="MEMBRANE COMPONENT OF ABC TRANSPORTER YHHJ-RELATED"/>
    <property type="match status" value="1"/>
</dbReference>
<comment type="subcellular location">
    <subcellularLocation>
        <location evidence="1">Cell membrane</location>
        <topology evidence="1">Multi-pass membrane protein</topology>
    </subcellularLocation>
</comment>
<dbReference type="InterPro" id="IPR051449">
    <property type="entry name" value="ABC-2_transporter_component"/>
</dbReference>
<evidence type="ECO:0000256" key="7">
    <source>
        <dbReference type="ARBA" id="ARBA00023136"/>
    </source>
</evidence>
<dbReference type="OrthoDB" id="266913at2"/>
<dbReference type="RefSeq" id="WP_135346797.1">
    <property type="nucleotide sequence ID" value="NZ_SRJD01000001.1"/>
</dbReference>
<keyword evidence="6 8" id="KW-1133">Transmembrane helix</keyword>
<dbReference type="PROSITE" id="PS51012">
    <property type="entry name" value="ABC_TM2"/>
    <property type="match status" value="1"/>
</dbReference>
<proteinExistence type="inferred from homology"/>
<comment type="similarity">
    <text evidence="2">Belongs to the ABC-2 integral membrane protein family.</text>
</comment>
<dbReference type="InterPro" id="IPR013525">
    <property type="entry name" value="ABC2_TM"/>
</dbReference>
<reference evidence="10 11" key="1">
    <citation type="journal article" date="2015" name="Int. J. Syst. Evol. Microbiol.">
        <title>Sporolactobacillus shoreae sp. nov. and Sporolactobacillus spathodeae sp. nov., two spore-forming lactic acid bacteria isolated from tree barks in Thailand.</title>
        <authorList>
            <person name="Thamacharoensuk T."/>
            <person name="Kitahara M."/>
            <person name="Ohkuma M."/>
            <person name="Thongchul N."/>
            <person name="Tanasupawat S."/>
        </authorList>
    </citation>
    <scope>NUCLEOTIDE SEQUENCE [LARGE SCALE GENOMIC DNA]</scope>
    <source>
        <strain evidence="10 11">BK92</strain>
    </source>
</reference>
<dbReference type="InterPro" id="IPR047817">
    <property type="entry name" value="ABC2_TM_bact-type"/>
</dbReference>
<dbReference type="GO" id="GO:0005886">
    <property type="term" value="C:plasma membrane"/>
    <property type="evidence" value="ECO:0007669"/>
    <property type="project" value="UniProtKB-SubCell"/>
</dbReference>
<keyword evidence="4" id="KW-1003">Cell membrane</keyword>
<organism evidence="10 11">
    <name type="scientific">Sporolactobacillus shoreae</name>
    <dbReference type="NCBI Taxonomy" id="1465501"/>
    <lineage>
        <taxon>Bacteria</taxon>
        <taxon>Bacillati</taxon>
        <taxon>Bacillota</taxon>
        <taxon>Bacilli</taxon>
        <taxon>Bacillales</taxon>
        <taxon>Sporolactobacillaceae</taxon>
        <taxon>Sporolactobacillus</taxon>
    </lineage>
</organism>
<feature type="transmembrane region" description="Helical" evidence="8">
    <location>
        <begin position="290"/>
        <end position="312"/>
    </location>
</feature>
<feature type="transmembrane region" description="Helical" evidence="8">
    <location>
        <begin position="340"/>
        <end position="360"/>
    </location>
</feature>
<evidence type="ECO:0000259" key="9">
    <source>
        <dbReference type="PROSITE" id="PS51012"/>
    </source>
</evidence>
<gene>
    <name evidence="10" type="ORF">E4665_00290</name>
</gene>
<evidence type="ECO:0000313" key="10">
    <source>
        <dbReference type="EMBL" id="TGB00151.1"/>
    </source>
</evidence>
<evidence type="ECO:0000256" key="5">
    <source>
        <dbReference type="ARBA" id="ARBA00022692"/>
    </source>
</evidence>
<comment type="caution">
    <text evidence="10">The sequence shown here is derived from an EMBL/GenBank/DDBJ whole genome shotgun (WGS) entry which is preliminary data.</text>
</comment>
<dbReference type="Pfam" id="PF12698">
    <property type="entry name" value="ABC2_membrane_3"/>
    <property type="match status" value="1"/>
</dbReference>
<keyword evidence="11" id="KW-1185">Reference proteome</keyword>
<name>A0A4Z0GT23_9BACL</name>
<protein>
    <submittedName>
        <fullName evidence="10">ABC transporter permease</fullName>
    </submittedName>
</protein>
<dbReference type="Proteomes" id="UP000298347">
    <property type="component" value="Unassembled WGS sequence"/>
</dbReference>
<evidence type="ECO:0000256" key="1">
    <source>
        <dbReference type="ARBA" id="ARBA00004651"/>
    </source>
</evidence>
<feature type="transmembrane region" description="Helical" evidence="8">
    <location>
        <begin position="177"/>
        <end position="197"/>
    </location>
</feature>
<feature type="transmembrane region" description="Helical" evidence="8">
    <location>
        <begin position="254"/>
        <end position="278"/>
    </location>
</feature>
<keyword evidence="5 8" id="KW-0812">Transmembrane</keyword>
<evidence type="ECO:0000256" key="6">
    <source>
        <dbReference type="ARBA" id="ARBA00022989"/>
    </source>
</evidence>
<keyword evidence="7 8" id="KW-0472">Membrane</keyword>
<evidence type="ECO:0000256" key="4">
    <source>
        <dbReference type="ARBA" id="ARBA00022475"/>
    </source>
</evidence>
<evidence type="ECO:0000256" key="8">
    <source>
        <dbReference type="SAM" id="Phobius"/>
    </source>
</evidence>
<dbReference type="Gene3D" id="3.40.1710.10">
    <property type="entry name" value="abc type-2 transporter like domain"/>
    <property type="match status" value="1"/>
</dbReference>
<dbReference type="EMBL" id="SRJD01000001">
    <property type="protein sequence ID" value="TGB00151.1"/>
    <property type="molecule type" value="Genomic_DNA"/>
</dbReference>
<feature type="domain" description="ABC transmembrane type-2" evidence="9">
    <location>
        <begin position="142"/>
        <end position="365"/>
    </location>
</feature>
<evidence type="ECO:0000313" key="11">
    <source>
        <dbReference type="Proteomes" id="UP000298347"/>
    </source>
</evidence>
<evidence type="ECO:0000256" key="3">
    <source>
        <dbReference type="ARBA" id="ARBA00022448"/>
    </source>
</evidence>
<feature type="transmembrane region" description="Helical" evidence="8">
    <location>
        <begin position="223"/>
        <end position="248"/>
    </location>
</feature>